<dbReference type="CTD" id="101652586"/>
<evidence type="ECO:0000256" key="1">
    <source>
        <dbReference type="SAM" id="MobiDB-lite"/>
    </source>
</evidence>
<dbReference type="KEGG" id="pcw:110220379"/>
<proteinExistence type="predicted"/>
<dbReference type="Pfam" id="PF15465">
    <property type="entry name" value="DUF4634"/>
    <property type="match status" value="1"/>
</dbReference>
<dbReference type="InterPro" id="IPR027957">
    <property type="entry name" value="DUF4634"/>
</dbReference>
<organism evidence="3 4">
    <name type="scientific">Phascolarctos cinereus</name>
    <name type="common">Koala</name>
    <dbReference type="NCBI Taxonomy" id="38626"/>
    <lineage>
        <taxon>Eukaryota</taxon>
        <taxon>Metazoa</taxon>
        <taxon>Chordata</taxon>
        <taxon>Craniata</taxon>
        <taxon>Vertebrata</taxon>
        <taxon>Euteleostomi</taxon>
        <taxon>Mammalia</taxon>
        <taxon>Metatheria</taxon>
        <taxon>Diprotodontia</taxon>
        <taxon>Phascolarctidae</taxon>
        <taxon>Phascolarctos</taxon>
    </lineage>
</organism>
<reference evidence="4" key="1">
    <citation type="submission" date="2025-08" db="UniProtKB">
        <authorList>
            <consortium name="RefSeq"/>
        </authorList>
    </citation>
    <scope>IDENTIFICATION</scope>
    <source>
        <tissue evidence="4">Spleen</tissue>
    </source>
</reference>
<feature type="compositionally biased region" description="Basic and acidic residues" evidence="1">
    <location>
        <begin position="115"/>
        <end position="127"/>
    </location>
</feature>
<evidence type="ECO:0000313" key="4">
    <source>
        <dbReference type="RefSeq" id="XP_020860055.1"/>
    </source>
</evidence>
<dbReference type="Proteomes" id="UP000515140">
    <property type="component" value="Unplaced"/>
</dbReference>
<protein>
    <submittedName>
        <fullName evidence="4">Uncharacterized protein C1orf54 homolog</fullName>
    </submittedName>
</protein>
<keyword evidence="3" id="KW-1185">Reference proteome</keyword>
<dbReference type="PANTHER" id="PTHR37870">
    <property type="entry name" value="CHROMOSOME 1 OPEN READING FRAME 54"/>
    <property type="match status" value="1"/>
</dbReference>
<feature type="region of interest" description="Disordered" evidence="1">
    <location>
        <begin position="67"/>
        <end position="131"/>
    </location>
</feature>
<accession>A0A6P5LNQ3</accession>
<dbReference type="PANTHER" id="PTHR37870:SF1">
    <property type="entry name" value="CHROMOSOME 2 C1ORF54 HOMOLOG"/>
    <property type="match status" value="1"/>
</dbReference>
<feature type="chain" id="PRO_5027916947" evidence="2">
    <location>
        <begin position="17"/>
        <end position="162"/>
    </location>
</feature>
<dbReference type="InParanoid" id="A0A6P5LNQ3"/>
<keyword evidence="2" id="KW-0732">Signal</keyword>
<feature type="compositionally biased region" description="Basic and acidic residues" evidence="1">
    <location>
        <begin position="67"/>
        <end position="84"/>
    </location>
</feature>
<evidence type="ECO:0000313" key="3">
    <source>
        <dbReference type="Proteomes" id="UP000515140"/>
    </source>
</evidence>
<dbReference type="AlphaFoldDB" id="A0A6P5LNQ3"/>
<evidence type="ECO:0000256" key="2">
    <source>
        <dbReference type="SAM" id="SignalP"/>
    </source>
</evidence>
<name>A0A6P5LNQ3_PHACI</name>
<sequence length="162" mass="18855">MDVLLVVITAVPLILGQEYEEEQIYEEIYEDYQVVYYTVTPYYDDLVNFTFDYSQFEEEDRMNIEKETITEAGDRKVNPEKKLPDNGIQKTTEQASTLSTTPHERLYTKKNWGQEGKEDGPRDREGSTTEAPSAMDVAVPTLQHHLPLLLLPWVLLRWILLL</sequence>
<dbReference type="GeneID" id="110220379"/>
<feature type="signal peptide" evidence="2">
    <location>
        <begin position="1"/>
        <end position="16"/>
    </location>
</feature>
<feature type="compositionally biased region" description="Polar residues" evidence="1">
    <location>
        <begin position="88"/>
        <end position="101"/>
    </location>
</feature>
<dbReference type="FunCoup" id="A0A6P5LNQ3">
    <property type="interactions" value="3"/>
</dbReference>
<dbReference type="RefSeq" id="XP_020860055.1">
    <property type="nucleotide sequence ID" value="XM_021004396.1"/>
</dbReference>
<gene>
    <name evidence="4" type="primary">CUNH1orf54</name>
</gene>